<dbReference type="EMBL" id="JAUHQA010000001">
    <property type="protein sequence ID" value="MDN4481777.1"/>
    <property type="molecule type" value="Genomic_DNA"/>
</dbReference>
<dbReference type="Proteomes" id="UP001172708">
    <property type="component" value="Unassembled WGS sequence"/>
</dbReference>
<sequence length="194" mass="20773">MSTDSADHGDRATLLWLPVGAGGHVVVHTSAWWERWRAAVERRPPAPLFHAALEFRLDGVPSVMEMAPAWGVGSGDQGVLATGPVGLAWLGRSRFFRYEIRCWAHGVIPDREWAVGDPIDLTGDAETIAGMLASVGSAPTLTWGQTVPDTGDMWNSNSLVSWVLATAGLPTRHEPPNGGRAPGWAAGEHVARRA</sequence>
<comment type="caution">
    <text evidence="1">The sequence shown here is derived from an EMBL/GenBank/DDBJ whole genome shotgun (WGS) entry which is preliminary data.</text>
</comment>
<evidence type="ECO:0000313" key="2">
    <source>
        <dbReference type="Proteomes" id="UP001172708"/>
    </source>
</evidence>
<evidence type="ECO:0000313" key="1">
    <source>
        <dbReference type="EMBL" id="MDN4481777.1"/>
    </source>
</evidence>
<dbReference type="RefSeq" id="WP_301143520.1">
    <property type="nucleotide sequence ID" value="NZ_JAUHQA010000001.1"/>
</dbReference>
<organism evidence="1 2">
    <name type="scientific">Demequina muriae</name>
    <dbReference type="NCBI Taxonomy" id="3051664"/>
    <lineage>
        <taxon>Bacteria</taxon>
        <taxon>Bacillati</taxon>
        <taxon>Actinomycetota</taxon>
        <taxon>Actinomycetes</taxon>
        <taxon>Micrococcales</taxon>
        <taxon>Demequinaceae</taxon>
        <taxon>Demequina</taxon>
    </lineage>
</organism>
<keyword evidence="2" id="KW-1185">Reference proteome</keyword>
<accession>A0ABT8GK31</accession>
<protein>
    <submittedName>
        <fullName evidence="1">Uncharacterized protein</fullName>
    </submittedName>
</protein>
<gene>
    <name evidence="1" type="ORF">QQX02_12675</name>
</gene>
<name>A0ABT8GK31_9MICO</name>
<reference evidence="1" key="1">
    <citation type="submission" date="2023-06" db="EMBL/GenBank/DDBJ databases">
        <title>Egi l300058.</title>
        <authorList>
            <person name="Gao L."/>
            <person name="Fang B.-Z."/>
            <person name="Li W.-J."/>
        </authorList>
    </citation>
    <scope>NUCLEOTIDE SEQUENCE</scope>
    <source>
        <strain evidence="1">EGI L300058</strain>
    </source>
</reference>
<proteinExistence type="predicted"/>